<name>A0A327Z474_9ACTN</name>
<comment type="caution">
    <text evidence="1">The sequence shown here is derived from an EMBL/GenBank/DDBJ whole genome shotgun (WGS) entry which is preliminary data.</text>
</comment>
<evidence type="ECO:0000313" key="1">
    <source>
        <dbReference type="EMBL" id="RAK30431.1"/>
    </source>
</evidence>
<evidence type="ECO:0000313" key="2">
    <source>
        <dbReference type="Proteomes" id="UP000249341"/>
    </source>
</evidence>
<proteinExistence type="predicted"/>
<dbReference type="EMBL" id="QLMJ01000016">
    <property type="protein sequence ID" value="RAK30431.1"/>
    <property type="molecule type" value="Genomic_DNA"/>
</dbReference>
<protein>
    <submittedName>
        <fullName evidence="1">Uncharacterized protein</fullName>
    </submittedName>
</protein>
<organism evidence="1 2">
    <name type="scientific">Actinoplanes lutulentus</name>
    <dbReference type="NCBI Taxonomy" id="1287878"/>
    <lineage>
        <taxon>Bacteria</taxon>
        <taxon>Bacillati</taxon>
        <taxon>Actinomycetota</taxon>
        <taxon>Actinomycetes</taxon>
        <taxon>Micromonosporales</taxon>
        <taxon>Micromonosporaceae</taxon>
        <taxon>Actinoplanes</taxon>
    </lineage>
</organism>
<dbReference type="OrthoDB" id="3344845at2"/>
<keyword evidence="2" id="KW-1185">Reference proteome</keyword>
<dbReference type="RefSeq" id="WP_111652491.1">
    <property type="nucleotide sequence ID" value="NZ_JACHWI010000007.1"/>
</dbReference>
<dbReference type="AlphaFoldDB" id="A0A327Z474"/>
<reference evidence="1 2" key="1">
    <citation type="submission" date="2018-06" db="EMBL/GenBank/DDBJ databases">
        <title>Genomic Encyclopedia of Type Strains, Phase III (KMG-III): the genomes of soil and plant-associated and newly described type strains.</title>
        <authorList>
            <person name="Whitman W."/>
        </authorList>
    </citation>
    <scope>NUCLEOTIDE SEQUENCE [LARGE SCALE GENOMIC DNA]</scope>
    <source>
        <strain evidence="1 2">CGMCC 4.7090</strain>
    </source>
</reference>
<accession>A0A327Z474</accession>
<gene>
    <name evidence="1" type="ORF">B0I29_11690</name>
</gene>
<dbReference type="Proteomes" id="UP000249341">
    <property type="component" value="Unassembled WGS sequence"/>
</dbReference>
<sequence length="235" mass="25793">MPESPEQRSRACRNSLLRWFYQQRIANVYLPITAEFANDETAVWENVPFSSSEVQDAAEYLAHKKLIEGAVVPQIRGPIRADITTDGIDCATDWKGDVAEYLRNQRGYGPTINQGPVFHGNTQGGQWAWGNRDVTQNHTVTEIAPGFEPLAHAVATILAGLPAYGLDPDDRQDAEDAANEVLAEVSRPQPEPRRVRRAVAALRGFLMPIAATAARNEVQVLAQHGIDQLNAAVGM</sequence>